<accession>A0AAW9QEL8</accession>
<dbReference type="PROSITE" id="PS00134">
    <property type="entry name" value="TRYPSIN_HIS"/>
    <property type="match status" value="1"/>
</dbReference>
<dbReference type="GO" id="GO:0004252">
    <property type="term" value="F:serine-type endopeptidase activity"/>
    <property type="evidence" value="ECO:0007669"/>
    <property type="project" value="InterPro"/>
</dbReference>
<dbReference type="InterPro" id="IPR001314">
    <property type="entry name" value="Peptidase_S1A"/>
</dbReference>
<dbReference type="Gene3D" id="2.40.10.10">
    <property type="entry name" value="Trypsin-like serine proteases"/>
    <property type="match status" value="1"/>
</dbReference>
<dbReference type="EC" id="3.4.21.-" evidence="3"/>
<dbReference type="RefSeq" id="WP_332863702.1">
    <property type="nucleotide sequence ID" value="NZ_JBAFSM010000005.1"/>
</dbReference>
<dbReference type="InterPro" id="IPR018114">
    <property type="entry name" value="TRYPSIN_HIS"/>
</dbReference>
<dbReference type="SUPFAM" id="SSF50494">
    <property type="entry name" value="Trypsin-like serine proteases"/>
    <property type="match status" value="1"/>
</dbReference>
<dbReference type="NCBIfam" id="TIGR02595">
    <property type="entry name" value="PEP_CTERM"/>
    <property type="match status" value="1"/>
</dbReference>
<dbReference type="InterPro" id="IPR013424">
    <property type="entry name" value="Ice-binding_C"/>
</dbReference>
<dbReference type="GO" id="GO:0006508">
    <property type="term" value="P:proteolysis"/>
    <property type="evidence" value="ECO:0007669"/>
    <property type="project" value="UniProtKB-KW"/>
</dbReference>
<protein>
    <submittedName>
        <fullName evidence="3">Trypsin-like serine protease</fullName>
        <ecNumber evidence="3">3.4.21.-</ecNumber>
    </submittedName>
</protein>
<dbReference type="SMART" id="SM00020">
    <property type="entry name" value="Tryp_SPc"/>
    <property type="match status" value="1"/>
</dbReference>
<dbReference type="EMBL" id="JBAFSM010000005">
    <property type="protein sequence ID" value="MEG3436247.1"/>
    <property type="molecule type" value="Genomic_DNA"/>
</dbReference>
<comment type="caution">
    <text evidence="3">The sequence shown here is derived from an EMBL/GenBank/DDBJ whole genome shotgun (WGS) entry which is preliminary data.</text>
</comment>
<keyword evidence="4" id="KW-1185">Reference proteome</keyword>
<feature type="signal peptide" evidence="1">
    <location>
        <begin position="1"/>
        <end position="24"/>
    </location>
</feature>
<dbReference type="InterPro" id="IPR009003">
    <property type="entry name" value="Peptidase_S1_PA"/>
</dbReference>
<dbReference type="InterPro" id="IPR001254">
    <property type="entry name" value="Trypsin_dom"/>
</dbReference>
<dbReference type="Pfam" id="PF07589">
    <property type="entry name" value="PEP-CTERM"/>
    <property type="match status" value="1"/>
</dbReference>
<organism evidence="3 4">
    <name type="scientific">Pannus brasiliensis CCIBt3594</name>
    <dbReference type="NCBI Taxonomy" id="1427578"/>
    <lineage>
        <taxon>Bacteria</taxon>
        <taxon>Bacillati</taxon>
        <taxon>Cyanobacteriota</taxon>
        <taxon>Cyanophyceae</taxon>
        <taxon>Oscillatoriophycideae</taxon>
        <taxon>Chroococcales</taxon>
        <taxon>Microcystaceae</taxon>
        <taxon>Pannus</taxon>
    </lineage>
</organism>
<gene>
    <name evidence="3" type="ORF">V0288_03875</name>
</gene>
<reference evidence="3 4" key="1">
    <citation type="submission" date="2024-01" db="EMBL/GenBank/DDBJ databases">
        <title>Genomic insights into the taxonomy and metabolism of the cyanobacterium Pannus brasiliensis CCIBt3594.</title>
        <authorList>
            <person name="Machado M."/>
            <person name="Botero N.B."/>
            <person name="Andreote A.P.D."/>
            <person name="Feitosa A.M.T."/>
            <person name="Popin R."/>
            <person name="Sivonen K."/>
            <person name="Fiore M.F."/>
        </authorList>
    </citation>
    <scope>NUCLEOTIDE SEQUENCE [LARGE SCALE GENOMIC DNA]</scope>
    <source>
        <strain evidence="3 4">CCIBt3594</strain>
    </source>
</reference>
<dbReference type="PRINTS" id="PR00722">
    <property type="entry name" value="CHYMOTRYPSIN"/>
</dbReference>
<evidence type="ECO:0000313" key="4">
    <source>
        <dbReference type="Proteomes" id="UP001328733"/>
    </source>
</evidence>
<keyword evidence="3" id="KW-0378">Hydrolase</keyword>
<name>A0AAW9QEL8_9CHRO</name>
<proteinExistence type="predicted"/>
<evidence type="ECO:0000256" key="1">
    <source>
        <dbReference type="SAM" id="SignalP"/>
    </source>
</evidence>
<keyword evidence="1" id="KW-0732">Signal</keyword>
<dbReference type="PROSITE" id="PS50240">
    <property type="entry name" value="TRYPSIN_DOM"/>
    <property type="match status" value="1"/>
</dbReference>
<evidence type="ECO:0000313" key="3">
    <source>
        <dbReference type="EMBL" id="MEG3436247.1"/>
    </source>
</evidence>
<dbReference type="Proteomes" id="UP001328733">
    <property type="component" value="Unassembled WGS sequence"/>
</dbReference>
<dbReference type="InterPro" id="IPR051333">
    <property type="entry name" value="CLIP_Serine_Protease"/>
</dbReference>
<dbReference type="PANTHER" id="PTHR24260:SF136">
    <property type="entry name" value="GH08193P-RELATED"/>
    <property type="match status" value="1"/>
</dbReference>
<feature type="domain" description="Peptidase S1" evidence="2">
    <location>
        <begin position="48"/>
        <end position="294"/>
    </location>
</feature>
<dbReference type="PANTHER" id="PTHR24260">
    <property type="match status" value="1"/>
</dbReference>
<sequence length="347" mass="35698">MKPSRISKLSAYPLMIAGVLAALANPSTASVIRDGMTYTQYDNYFLSSTGGGYQNVFNNVGKLTWSGYLCSGTAINASWVLTAAHCLDNTSVSPGGYTFTLGSASFTGAAKFVHPNWNSSNLGAGNDIALLKLGSPISTTILSAFPTLWTAAYGSEIGRTSTLVGFGRTGNGLTGATGSAGFKHAIQNSIDAYGNGRDNYNSFFNLSGAILLTDFDNPLNTNNQNNRIGGTALAYEGDAAPGDSGGGLFIGNILTGITSFGWGRYDGTANSSYGDLSGYTRVASFTDWINTTIGANLATNSIASGSTALGTSSPSTLDTSVPEPGASFGLLALGTLGFLSLRSRARG</sequence>
<evidence type="ECO:0000259" key="2">
    <source>
        <dbReference type="PROSITE" id="PS50240"/>
    </source>
</evidence>
<dbReference type="InterPro" id="IPR043504">
    <property type="entry name" value="Peptidase_S1_PA_chymotrypsin"/>
</dbReference>
<feature type="chain" id="PRO_5043376161" evidence="1">
    <location>
        <begin position="25"/>
        <end position="347"/>
    </location>
</feature>
<dbReference type="AlphaFoldDB" id="A0AAW9QEL8"/>
<dbReference type="Pfam" id="PF00089">
    <property type="entry name" value="Trypsin"/>
    <property type="match status" value="1"/>
</dbReference>
<keyword evidence="3" id="KW-0645">Protease</keyword>